<sequence length="306" mass="33487">MDSSRLQSILEDCVRRGNSAAALILGRAMCGIDTAFADSTNLAPKRNLRGGTALLLRAADAGMSDAWLLLHHVHADGQGSVANPQAARFFLEKAAGTGNVNAQRQLGALILKSAIDASEFELGMHWMSQASSQGDAIAKSLLRSFVLPVHGSDLEAERAINEVMRIDPWVAHKLRASRNFGLTKTEAMSVDLVSGIRSWGLVVSNDAADQRIRTRFSRTIPALETRYMEQLRESVDFIRMSSENGAIVNGERRQRPHTLRYVLERISVDESVFFAQVPTSKISSFRQGASWAHGVRSTLRSALVST</sequence>
<proteinExistence type="predicted"/>
<dbReference type="Gene3D" id="1.25.40.10">
    <property type="entry name" value="Tetratricopeptide repeat domain"/>
    <property type="match status" value="1"/>
</dbReference>
<dbReference type="RefSeq" id="WP_166227897.1">
    <property type="nucleotide sequence ID" value="NZ_CP049989.1"/>
</dbReference>
<dbReference type="SUPFAM" id="SSF81901">
    <property type="entry name" value="HCP-like"/>
    <property type="match status" value="1"/>
</dbReference>
<gene>
    <name evidence="1" type="ORF">G9Q37_13700</name>
</gene>
<keyword evidence="2" id="KW-1185">Reference proteome</keyword>
<evidence type="ECO:0000313" key="2">
    <source>
        <dbReference type="Proteomes" id="UP000503162"/>
    </source>
</evidence>
<dbReference type="InterPro" id="IPR011990">
    <property type="entry name" value="TPR-like_helical_dom_sf"/>
</dbReference>
<dbReference type="EMBL" id="CP049989">
    <property type="protein sequence ID" value="QIM53125.1"/>
    <property type="molecule type" value="Genomic_DNA"/>
</dbReference>
<dbReference type="Proteomes" id="UP000503162">
    <property type="component" value="Chromosome"/>
</dbReference>
<name>A0A6G8IJC9_9BURK</name>
<accession>A0A6G8IJC9</accession>
<reference evidence="1 2" key="1">
    <citation type="submission" date="2020-03" db="EMBL/GenBank/DDBJ databases">
        <title>Hydrogenophaga sp. nov. isolated from cyanobacterial mat.</title>
        <authorList>
            <person name="Thorat V."/>
            <person name="Kirdat K."/>
            <person name="Tiwarekar B."/>
            <person name="Costa E.D."/>
            <person name="Yadav A."/>
        </authorList>
    </citation>
    <scope>NUCLEOTIDE SEQUENCE [LARGE SCALE GENOMIC DNA]</scope>
    <source>
        <strain evidence="1 2">BA0156</strain>
    </source>
</reference>
<protein>
    <submittedName>
        <fullName evidence="1">Sel1 repeat family protein</fullName>
    </submittedName>
</protein>
<organism evidence="1 2">
    <name type="scientific">Hydrogenophaga crocea</name>
    <dbReference type="NCBI Taxonomy" id="2716225"/>
    <lineage>
        <taxon>Bacteria</taxon>
        <taxon>Pseudomonadati</taxon>
        <taxon>Pseudomonadota</taxon>
        <taxon>Betaproteobacteria</taxon>
        <taxon>Burkholderiales</taxon>
        <taxon>Comamonadaceae</taxon>
        <taxon>Hydrogenophaga</taxon>
    </lineage>
</organism>
<dbReference type="KEGG" id="hcz:G9Q37_13700"/>
<dbReference type="AlphaFoldDB" id="A0A6G8IJC9"/>
<evidence type="ECO:0000313" key="1">
    <source>
        <dbReference type="EMBL" id="QIM53125.1"/>
    </source>
</evidence>